<feature type="region of interest" description="Disordered" evidence="1">
    <location>
        <begin position="1"/>
        <end position="37"/>
    </location>
</feature>
<accession>A0A9J9LCK5</accession>
<proteinExistence type="predicted"/>
<evidence type="ECO:0000313" key="3">
    <source>
        <dbReference type="Proteomes" id="UP000001989"/>
    </source>
</evidence>
<evidence type="ECO:0000313" key="2">
    <source>
        <dbReference type="EMBL" id="ABQ68567.1"/>
    </source>
</evidence>
<dbReference type="Proteomes" id="UP000001989">
    <property type="component" value="Chromosome"/>
</dbReference>
<reference evidence="2 3" key="1">
    <citation type="journal article" date="2010" name="J. Bacteriol.">
        <title>Genome sequence of the dioxin-mineralizing bacterium Sphingomonas wittichii RW1.</title>
        <authorList>
            <person name="Miller T.R."/>
            <person name="Delcher A.L."/>
            <person name="Salzberg S.L."/>
            <person name="Saunders E."/>
            <person name="Detter J.C."/>
            <person name="Halden R.U."/>
        </authorList>
    </citation>
    <scope>NUCLEOTIDE SEQUENCE [LARGE SCALE GENOMIC DNA]</scope>
    <source>
        <strain evidence="3">DSM 6014 / CCUG 31198 / JCM 15750 / NBRC 105917 / EY 4224 / RW1</strain>
    </source>
</reference>
<organism evidence="2 3">
    <name type="scientific">Rhizorhabdus wittichii (strain DSM 6014 / CCUG 31198 / JCM 15750 / NBRC 105917 / EY 4224 / RW1)</name>
    <name type="common">Sphingomonas wittichii</name>
    <dbReference type="NCBI Taxonomy" id="392499"/>
    <lineage>
        <taxon>Bacteria</taxon>
        <taxon>Pseudomonadati</taxon>
        <taxon>Pseudomonadota</taxon>
        <taxon>Alphaproteobacteria</taxon>
        <taxon>Sphingomonadales</taxon>
        <taxon>Sphingomonadaceae</taxon>
        <taxon>Rhizorhabdus</taxon>
    </lineage>
</organism>
<feature type="compositionally biased region" description="Basic residues" evidence="1">
    <location>
        <begin position="1"/>
        <end position="11"/>
    </location>
</feature>
<name>A0A9J9LCK5_RHIWR</name>
<dbReference type="EMBL" id="CP000699">
    <property type="protein sequence ID" value="ABQ68567.1"/>
    <property type="molecule type" value="Genomic_DNA"/>
</dbReference>
<keyword evidence="3" id="KW-1185">Reference proteome</keyword>
<dbReference type="KEGG" id="swi:Swit_2208"/>
<gene>
    <name evidence="2" type="ordered locus">Swit_2208</name>
</gene>
<evidence type="ECO:0000256" key="1">
    <source>
        <dbReference type="SAM" id="MobiDB-lite"/>
    </source>
</evidence>
<protein>
    <submittedName>
        <fullName evidence="2">Uncharacterized protein</fullName>
    </submittedName>
</protein>
<sequence>MPPRLSPKRSRPPAVSRPGLPPLGQRRADGMADRVVQHEPRRQSLKVATGELIEAVGGQERAAEYSRRIKRQQSFSDYALPNVDAFMSIDTAMDLEAVTVGKPGWPHVTRALCARAGGAFVAMPAAVPDAAEAHLRLAELTKEFSDVSGGMLAALAAGGLTARDVRRRALVAEADELVTKAAELRALLERIEAEG</sequence>
<feature type="compositionally biased region" description="Basic and acidic residues" evidence="1">
    <location>
        <begin position="26"/>
        <end position="37"/>
    </location>
</feature>
<dbReference type="AlphaFoldDB" id="A0A9J9LCK5"/>